<keyword evidence="3" id="KW-0862">Zinc</keyword>
<keyword evidence="5" id="KW-0238">DNA-binding</keyword>
<evidence type="ECO:0000256" key="7">
    <source>
        <dbReference type="ARBA" id="ARBA00023242"/>
    </source>
</evidence>
<keyword evidence="4" id="KW-0805">Transcription regulation</keyword>
<dbReference type="OrthoDB" id="3564211at2759"/>
<dbReference type="GO" id="GO:0000981">
    <property type="term" value="F:DNA-binding transcription factor activity, RNA polymerase II-specific"/>
    <property type="evidence" value="ECO:0007669"/>
    <property type="project" value="InterPro"/>
</dbReference>
<comment type="caution">
    <text evidence="10">The sequence shown here is derived from an EMBL/GenBank/DDBJ whole genome shotgun (WGS) entry which is preliminary data.</text>
</comment>
<dbReference type="EMBL" id="PDLM01000002">
    <property type="protein sequence ID" value="RDW84286.1"/>
    <property type="molecule type" value="Genomic_DNA"/>
</dbReference>
<dbReference type="PANTHER" id="PTHR31313:SF81">
    <property type="entry name" value="TY1 ENHANCER ACTIVATOR"/>
    <property type="match status" value="1"/>
</dbReference>
<evidence type="ECO:0000256" key="3">
    <source>
        <dbReference type="ARBA" id="ARBA00022833"/>
    </source>
</evidence>
<dbReference type="InterPro" id="IPR001138">
    <property type="entry name" value="Zn2Cys6_DnaBD"/>
</dbReference>
<evidence type="ECO:0000259" key="9">
    <source>
        <dbReference type="PROSITE" id="PS50048"/>
    </source>
</evidence>
<dbReference type="Pfam" id="PF00172">
    <property type="entry name" value="Zn_clus"/>
    <property type="match status" value="1"/>
</dbReference>
<keyword evidence="6" id="KW-0804">Transcription</keyword>
<sequence>MNNIPARQERKISCKRCQKRKIRCSRTYPCINCTDAGAACEFREDDSKRYPVSREYTSALERRVASLESVLKKLKHASSAEREVILDALSFDTHLETAEDSLGLLGAKEPSTIGVANKSSLQDTKNGSLIYHGPTSFYDGEFSTALQEIQPRSELQTPSTQEISTVGPAVSRCIALFFRWQYPQFMFVPREAFIRDYLKRSTSTEFCSPALIYSICAIGALLSSDAEVKNASARFQSSAVEIVMSRGLAIPHSTSVQALLCLAFLEIGKGNLSKGWQYSGMAFRMGQDLGFQRDPKNLLAEHTQESSYESEVRRRIYWGCYMSDKLISLFLGRPTLMQGDDSDVNTSEPLPRHLYYQDWLRGEGLVDYIEPITSLKLTLVFNRQIELGRLMQDMLSRMFAPKKLSTLEATRSLELSLMELNSRLSTWHEALPGEMRWKKWPARGEKLQQHIAVLHMLYHSTIISLNRPFLKPLTNSARLESPSESQTTCDAAVESIIEILQRFRTDYTLRNSPFVFVQGTILALNARLITTRNQHAWPVMTDSGLSFLDLALEDLSHVWELAGEARRKFWTVLRLRQNKRPELSASGEHERADDRKSDTPAEARFANTEDADVPMLSGGMENSSTLCDDSVSATQGAEQYIWDPLTWMDEEAAYWSTLENTYLIYPEDQYIP</sequence>
<evidence type="ECO:0000313" key="11">
    <source>
        <dbReference type="Proteomes" id="UP000256645"/>
    </source>
</evidence>
<keyword evidence="7" id="KW-0539">Nucleus</keyword>
<dbReference type="CDD" id="cd12148">
    <property type="entry name" value="fungal_TF_MHR"/>
    <property type="match status" value="1"/>
</dbReference>
<dbReference type="InterPro" id="IPR007219">
    <property type="entry name" value="XnlR_reg_dom"/>
</dbReference>
<dbReference type="Proteomes" id="UP000256645">
    <property type="component" value="Unassembled WGS sequence"/>
</dbReference>
<dbReference type="PANTHER" id="PTHR31313">
    <property type="entry name" value="TY1 ENHANCER ACTIVATOR"/>
    <property type="match status" value="1"/>
</dbReference>
<feature type="compositionally biased region" description="Basic and acidic residues" evidence="8">
    <location>
        <begin position="583"/>
        <end position="601"/>
    </location>
</feature>
<evidence type="ECO:0000313" key="10">
    <source>
        <dbReference type="EMBL" id="RDW84286.1"/>
    </source>
</evidence>
<name>A0A3D8SD73_9HELO</name>
<dbReference type="STRING" id="1849047.A0A3D8SD73"/>
<dbReference type="SMART" id="SM00066">
    <property type="entry name" value="GAL4"/>
    <property type="match status" value="1"/>
</dbReference>
<evidence type="ECO:0000256" key="8">
    <source>
        <dbReference type="SAM" id="MobiDB-lite"/>
    </source>
</evidence>
<dbReference type="AlphaFoldDB" id="A0A3D8SD73"/>
<dbReference type="GO" id="GO:0008270">
    <property type="term" value="F:zinc ion binding"/>
    <property type="evidence" value="ECO:0007669"/>
    <property type="project" value="InterPro"/>
</dbReference>
<protein>
    <recommendedName>
        <fullName evidence="9">Zn(2)-C6 fungal-type domain-containing protein</fullName>
    </recommendedName>
</protein>
<evidence type="ECO:0000256" key="2">
    <source>
        <dbReference type="ARBA" id="ARBA00022723"/>
    </source>
</evidence>
<reference evidence="10 11" key="1">
    <citation type="journal article" date="2018" name="IMA Fungus">
        <title>IMA Genome-F 9: Draft genome sequence of Annulohypoxylon stygium, Aspergillus mulundensis, Berkeleyomyces basicola (syn. Thielaviopsis basicola), Ceratocystis smalleyi, two Cercospora beticola strains, Coleophoma cylindrospora, Fusarium fracticaudum, Phialophora cf. hyalina, and Morchella septimelata.</title>
        <authorList>
            <person name="Wingfield B.D."/>
            <person name="Bills G.F."/>
            <person name="Dong Y."/>
            <person name="Huang W."/>
            <person name="Nel W.J."/>
            <person name="Swalarsk-Parry B.S."/>
            <person name="Vaghefi N."/>
            <person name="Wilken P.M."/>
            <person name="An Z."/>
            <person name="de Beer Z.W."/>
            <person name="De Vos L."/>
            <person name="Chen L."/>
            <person name="Duong T.A."/>
            <person name="Gao Y."/>
            <person name="Hammerbacher A."/>
            <person name="Kikkert J.R."/>
            <person name="Li Y."/>
            <person name="Li H."/>
            <person name="Li K."/>
            <person name="Li Q."/>
            <person name="Liu X."/>
            <person name="Ma X."/>
            <person name="Naidoo K."/>
            <person name="Pethybridge S.J."/>
            <person name="Sun J."/>
            <person name="Steenkamp E.T."/>
            <person name="van der Nest M.A."/>
            <person name="van Wyk S."/>
            <person name="Wingfield M.J."/>
            <person name="Xiong C."/>
            <person name="Yue Q."/>
            <person name="Zhang X."/>
        </authorList>
    </citation>
    <scope>NUCLEOTIDE SEQUENCE [LARGE SCALE GENOMIC DNA]</scope>
    <source>
        <strain evidence="10 11">BP6252</strain>
    </source>
</reference>
<dbReference type="SUPFAM" id="SSF57701">
    <property type="entry name" value="Zn2/Cys6 DNA-binding domain"/>
    <property type="match status" value="1"/>
</dbReference>
<evidence type="ECO:0000256" key="1">
    <source>
        <dbReference type="ARBA" id="ARBA00004123"/>
    </source>
</evidence>
<dbReference type="CDD" id="cd00067">
    <property type="entry name" value="GAL4"/>
    <property type="match status" value="1"/>
</dbReference>
<dbReference type="GO" id="GO:0003677">
    <property type="term" value="F:DNA binding"/>
    <property type="evidence" value="ECO:0007669"/>
    <property type="project" value="UniProtKB-KW"/>
</dbReference>
<evidence type="ECO:0000256" key="5">
    <source>
        <dbReference type="ARBA" id="ARBA00023125"/>
    </source>
</evidence>
<gene>
    <name evidence="10" type="ORF">BP6252_01876</name>
</gene>
<keyword evidence="11" id="KW-1185">Reference proteome</keyword>
<comment type="subcellular location">
    <subcellularLocation>
        <location evidence="1">Nucleus</location>
    </subcellularLocation>
</comment>
<dbReference type="GO" id="GO:0005634">
    <property type="term" value="C:nucleus"/>
    <property type="evidence" value="ECO:0007669"/>
    <property type="project" value="UniProtKB-SubCell"/>
</dbReference>
<proteinExistence type="predicted"/>
<feature type="domain" description="Zn(2)-C6 fungal-type" evidence="9">
    <location>
        <begin position="13"/>
        <end position="42"/>
    </location>
</feature>
<dbReference type="Pfam" id="PF04082">
    <property type="entry name" value="Fungal_trans"/>
    <property type="match status" value="1"/>
</dbReference>
<evidence type="ECO:0000256" key="6">
    <source>
        <dbReference type="ARBA" id="ARBA00023163"/>
    </source>
</evidence>
<keyword evidence="2" id="KW-0479">Metal-binding</keyword>
<accession>A0A3D8SD73</accession>
<dbReference type="InterPro" id="IPR036864">
    <property type="entry name" value="Zn2-C6_fun-type_DNA-bd_sf"/>
</dbReference>
<feature type="region of interest" description="Disordered" evidence="8">
    <location>
        <begin position="583"/>
        <end position="616"/>
    </location>
</feature>
<dbReference type="GO" id="GO:0006351">
    <property type="term" value="P:DNA-templated transcription"/>
    <property type="evidence" value="ECO:0007669"/>
    <property type="project" value="InterPro"/>
</dbReference>
<evidence type="ECO:0000256" key="4">
    <source>
        <dbReference type="ARBA" id="ARBA00023015"/>
    </source>
</evidence>
<dbReference type="SMART" id="SM00906">
    <property type="entry name" value="Fungal_trans"/>
    <property type="match status" value="1"/>
</dbReference>
<dbReference type="PROSITE" id="PS50048">
    <property type="entry name" value="ZN2_CY6_FUNGAL_2"/>
    <property type="match status" value="1"/>
</dbReference>
<organism evidence="10 11">
    <name type="scientific">Coleophoma cylindrospora</name>
    <dbReference type="NCBI Taxonomy" id="1849047"/>
    <lineage>
        <taxon>Eukaryota</taxon>
        <taxon>Fungi</taxon>
        <taxon>Dikarya</taxon>
        <taxon>Ascomycota</taxon>
        <taxon>Pezizomycotina</taxon>
        <taxon>Leotiomycetes</taxon>
        <taxon>Helotiales</taxon>
        <taxon>Dermateaceae</taxon>
        <taxon>Coleophoma</taxon>
    </lineage>
</organism>
<dbReference type="Gene3D" id="4.10.240.10">
    <property type="entry name" value="Zn(2)-C6 fungal-type DNA-binding domain"/>
    <property type="match status" value="1"/>
</dbReference>
<dbReference type="InterPro" id="IPR051615">
    <property type="entry name" value="Transcr_Regulatory_Elem"/>
</dbReference>